<protein>
    <recommendedName>
        <fullName evidence="2">DUF3857 domain-containing protein</fullName>
    </recommendedName>
</protein>
<name>A0A192D470_9SPHN</name>
<evidence type="ECO:0000313" key="4">
    <source>
        <dbReference type="Proteomes" id="UP000078263"/>
    </source>
</evidence>
<sequence>MRFWAAALLASTSAVAAQAGETVQYDKVPAWVVPATVEKPSPGSNAILVLFDQQARIEAGQLWSYVDTAMALDSPEALTRFGTLTASWMPDKGDLIVHRVELLRDGKVIDVLAGGAKFEVLRREKGLENRLVDGALTATMAVPGAKIGDILRLTASITSSDQAMGDNVQWQQGLIAEPFPLAKGRVAVSWPESLAVTRKRFGKAAVAEPVLKDGYFTWSAKMPVAKLDELPNDAPSRFRLGELMQVSTYADYAAVSRNHAPHYATAGKLAAGGDLAARIAAIAAASPDPLTRAAAALQTVQDDISYLMNGMDGGNYIPQAPEDTWEKRFGDCKAKTLLLLTMLRELGIEAEATLVRTKGGDALPDLAAMPGNFDHVIVRANIAGTNYWLDGTSSGVRRDTIDEVPRFFYALPLREGGAGLMPLDERFQATPDRSLALAIDHRAGLRVPALFTLTAQYRGTMSAKWRTLTDQGNADMRRDAASDLLGDILENAQMTDHTVRYDPASGLAEVTMRGILASGWERDGTAYRFDAPAQAARDVGFDADRTRSAWRALPLSLRGPVYYTSTAQVLLPDDVGALELEGAAAPVTAMIGGVELASTARLDGQRLVIDQSMRSLDSELPADRIGTARRDLNRFDRQLPVLRAGTGVRERWEYMGKDRKALAALEAAYAKGIAEAKPDEAWPLTNRASFRAGIFDHAGALADVEAAMAIEETRDLYITRAGLRRELGNLDGALADLVEAETLEPDGSTYSDQIEILALLNRAGEGTALAEDFSALTTEPVDAAIMMARALGWQGAADEGIDVLETLVAKRPADGALLGELCWQAAIWAKIDEERLATCTRAVEKSENSPAVLDSRALAHFRMGNLAAALADADAALVASPYQHETRLLRGVIRKAMGDAAGKDDIAMALKMRPSLAAPYKAWGLEL</sequence>
<dbReference type="SUPFAM" id="SSF48452">
    <property type="entry name" value="TPR-like"/>
    <property type="match status" value="2"/>
</dbReference>
<keyword evidence="4" id="KW-1185">Reference proteome</keyword>
<evidence type="ECO:0000313" key="3">
    <source>
        <dbReference type="EMBL" id="ANK12564.1"/>
    </source>
</evidence>
<dbReference type="InterPro" id="IPR024618">
    <property type="entry name" value="DUF3857"/>
</dbReference>
<dbReference type="STRING" id="1112.A9D12_05930"/>
<keyword evidence="1" id="KW-0732">Signal</keyword>
<dbReference type="AlphaFoldDB" id="A0A192D470"/>
<gene>
    <name evidence="3" type="ORF">A9D12_05930</name>
</gene>
<dbReference type="Pfam" id="PF12969">
    <property type="entry name" value="DUF3857"/>
    <property type="match status" value="1"/>
</dbReference>
<dbReference type="SUPFAM" id="SSF54001">
    <property type="entry name" value="Cysteine proteinases"/>
    <property type="match status" value="1"/>
</dbReference>
<reference evidence="3 4" key="1">
    <citation type="submission" date="2016-05" db="EMBL/GenBank/DDBJ databases">
        <title>Compelete Genome Sequence of Bacteriochlorophyll-Synthesizing Bacterium Porphyrobacter neustonensis DSM 9434.</title>
        <authorList>
            <person name="Shi X.-L."/>
            <person name="Wu Y.-H."/>
            <person name="Cheng H."/>
            <person name="Xu L."/>
            <person name="Zhang X.-Q."/>
            <person name="Wang C.-S."/>
            <person name="Xu X.-W."/>
        </authorList>
    </citation>
    <scope>NUCLEOTIDE SEQUENCE [LARGE SCALE GENOMIC DNA]</scope>
    <source>
        <strain evidence="3 4">DSM 9434</strain>
    </source>
</reference>
<dbReference type="Gene3D" id="2.60.40.3140">
    <property type="match status" value="1"/>
</dbReference>
<dbReference type="InterPro" id="IPR038765">
    <property type="entry name" value="Papain-like_cys_pep_sf"/>
</dbReference>
<proteinExistence type="predicted"/>
<evidence type="ECO:0000259" key="2">
    <source>
        <dbReference type="Pfam" id="PF12969"/>
    </source>
</evidence>
<dbReference type="KEGG" id="pns:A9D12_05930"/>
<evidence type="ECO:0000256" key="1">
    <source>
        <dbReference type="SAM" id="SignalP"/>
    </source>
</evidence>
<dbReference type="InterPro" id="IPR011990">
    <property type="entry name" value="TPR-like_helical_dom_sf"/>
</dbReference>
<feature type="chain" id="PRO_5008251752" description="DUF3857 domain-containing protein" evidence="1">
    <location>
        <begin position="20"/>
        <end position="927"/>
    </location>
</feature>
<dbReference type="Proteomes" id="UP000078263">
    <property type="component" value="Chromosome"/>
</dbReference>
<accession>A0A192D470</accession>
<organism evidence="3 4">
    <name type="scientific">Erythrobacter neustonensis</name>
    <dbReference type="NCBI Taxonomy" id="1112"/>
    <lineage>
        <taxon>Bacteria</taxon>
        <taxon>Pseudomonadati</taxon>
        <taxon>Pseudomonadota</taxon>
        <taxon>Alphaproteobacteria</taxon>
        <taxon>Sphingomonadales</taxon>
        <taxon>Erythrobacteraceae</taxon>
        <taxon>Erythrobacter/Porphyrobacter group</taxon>
        <taxon>Erythrobacter</taxon>
    </lineage>
</organism>
<dbReference type="OrthoDB" id="98874at2"/>
<feature type="domain" description="DUF3857" evidence="2">
    <location>
        <begin position="65"/>
        <end position="220"/>
    </location>
</feature>
<dbReference type="RefSeq" id="WP_068350474.1">
    <property type="nucleotide sequence ID" value="NZ_CP016033.1"/>
</dbReference>
<dbReference type="Gene3D" id="3.10.620.30">
    <property type="match status" value="1"/>
</dbReference>
<dbReference type="Gene3D" id="1.25.40.10">
    <property type="entry name" value="Tetratricopeptide repeat domain"/>
    <property type="match status" value="2"/>
</dbReference>
<dbReference type="EMBL" id="CP016033">
    <property type="protein sequence ID" value="ANK12564.1"/>
    <property type="molecule type" value="Genomic_DNA"/>
</dbReference>
<feature type="signal peptide" evidence="1">
    <location>
        <begin position="1"/>
        <end position="19"/>
    </location>
</feature>